<evidence type="ECO:0000313" key="3">
    <source>
        <dbReference type="Proteomes" id="UP000612456"/>
    </source>
</evidence>
<sequence length="60" mass="6899">MVMALAERVHKEKLDKEWVELIMAARALGLERDVIRDVLGTLPKWDNGARRLQQEPSISD</sequence>
<reference evidence="2" key="2">
    <citation type="submission" date="2020-09" db="EMBL/GenBank/DDBJ databases">
        <authorList>
            <person name="Sun Q."/>
            <person name="Zhou Y."/>
        </authorList>
    </citation>
    <scope>NUCLEOTIDE SEQUENCE</scope>
    <source>
        <strain evidence="2">CGMCC 1.15178</strain>
    </source>
</reference>
<evidence type="ECO:0000259" key="1">
    <source>
        <dbReference type="PROSITE" id="PS51500"/>
    </source>
</evidence>
<keyword evidence="3" id="KW-1185">Reference proteome</keyword>
<dbReference type="PROSITE" id="PS51500">
    <property type="entry name" value="SIN"/>
    <property type="match status" value="1"/>
</dbReference>
<dbReference type="Proteomes" id="UP000612456">
    <property type="component" value="Unassembled WGS sequence"/>
</dbReference>
<dbReference type="InterPro" id="IPR036281">
    <property type="entry name" value="SinR/SinI_dimer_dom_sf"/>
</dbReference>
<reference evidence="2" key="1">
    <citation type="journal article" date="2014" name="Int. J. Syst. Evol. Microbiol.">
        <title>Complete genome sequence of Corynebacterium casei LMG S-19264T (=DSM 44701T), isolated from a smear-ripened cheese.</title>
        <authorList>
            <consortium name="US DOE Joint Genome Institute (JGI-PGF)"/>
            <person name="Walter F."/>
            <person name="Albersmeier A."/>
            <person name="Kalinowski J."/>
            <person name="Ruckert C."/>
        </authorList>
    </citation>
    <scope>NUCLEOTIDE SEQUENCE</scope>
    <source>
        <strain evidence="2">CGMCC 1.15178</strain>
    </source>
</reference>
<dbReference type="GO" id="GO:0006355">
    <property type="term" value="P:regulation of DNA-templated transcription"/>
    <property type="evidence" value="ECO:0007669"/>
    <property type="project" value="InterPro"/>
</dbReference>
<accession>A0A916Z2Q1</accession>
<dbReference type="GO" id="GO:0046983">
    <property type="term" value="F:protein dimerization activity"/>
    <property type="evidence" value="ECO:0007669"/>
    <property type="project" value="InterPro"/>
</dbReference>
<dbReference type="AlphaFoldDB" id="A0A916Z2Q1"/>
<protein>
    <recommendedName>
        <fullName evidence="1">Sin domain-containing protein</fullName>
    </recommendedName>
</protein>
<dbReference type="InterPro" id="IPR010981">
    <property type="entry name" value="SinR/SinI_dimer_dom"/>
</dbReference>
<proteinExistence type="predicted"/>
<gene>
    <name evidence="2" type="ORF">GCM10010911_33860</name>
</gene>
<name>A0A916Z2Q1_9BACL</name>
<evidence type="ECO:0000313" key="2">
    <source>
        <dbReference type="EMBL" id="GGD73238.1"/>
    </source>
</evidence>
<dbReference type="EMBL" id="BMHP01000002">
    <property type="protein sequence ID" value="GGD73238.1"/>
    <property type="molecule type" value="Genomic_DNA"/>
</dbReference>
<organism evidence="2 3">
    <name type="scientific">Paenibacillus nasutitermitis</name>
    <dbReference type="NCBI Taxonomy" id="1652958"/>
    <lineage>
        <taxon>Bacteria</taxon>
        <taxon>Bacillati</taxon>
        <taxon>Bacillota</taxon>
        <taxon>Bacilli</taxon>
        <taxon>Bacillales</taxon>
        <taxon>Paenibacillaceae</taxon>
        <taxon>Paenibacillus</taxon>
    </lineage>
</organism>
<dbReference type="SUPFAM" id="SSF47406">
    <property type="entry name" value="SinR repressor dimerisation domain-like"/>
    <property type="match status" value="1"/>
</dbReference>
<comment type="caution">
    <text evidence="2">The sequence shown here is derived from an EMBL/GenBank/DDBJ whole genome shotgun (WGS) entry which is preliminary data.</text>
</comment>
<feature type="domain" description="Sin" evidence="1">
    <location>
        <begin position="5"/>
        <end position="43"/>
    </location>
</feature>